<evidence type="ECO:0000313" key="3">
    <source>
        <dbReference type="Proteomes" id="UP000283734"/>
    </source>
</evidence>
<dbReference type="AlphaFoldDB" id="A0A418XWN6"/>
<organism evidence="2 3">
    <name type="scientific">Alcanivorax profundi</name>
    <dbReference type="NCBI Taxonomy" id="2338368"/>
    <lineage>
        <taxon>Bacteria</taxon>
        <taxon>Pseudomonadati</taxon>
        <taxon>Pseudomonadota</taxon>
        <taxon>Gammaproteobacteria</taxon>
        <taxon>Oceanospirillales</taxon>
        <taxon>Alcanivoracaceae</taxon>
        <taxon>Alcanivorax</taxon>
    </lineage>
</organism>
<sequence length="368" mass="39733">MMVFTALLLTSGQAVAWFGQSTPVREVDPCAGKLNALSGTTEAAFRIRGYGEGENFQQAKVEALRDIAERIQVRVTGRSVSSTHMAGEDASASFLSTATLETTLRIDSAVQVCSHHSVKGDRWHAVFEFDSRSAVQRLTATLNETFHGQPVVLDGNPYLLESQLVNELRAGLTGKGEEDAMTVWVALKRLHGGWYLSAGEHQVRLAPQDILQAIHFTGSQTLLLSLIKKTGASASVDQLLEGDAFALRVDSTQSGYLSLFNLYADGRVSVLSANGLVTANKAEVVPQEELTFEAALAETGKATRDLYLAVLSDEPLPPSTLHQLRLGQGLVEGEDSYQLPILLGLLKQVNPRVASTMVTTLPKMGTVR</sequence>
<evidence type="ECO:0000313" key="2">
    <source>
        <dbReference type="EMBL" id="RJG17244.1"/>
    </source>
</evidence>
<gene>
    <name evidence="2" type="ORF">D4A39_10955</name>
</gene>
<dbReference type="EMBL" id="QYYA01000003">
    <property type="protein sequence ID" value="RJG17244.1"/>
    <property type="molecule type" value="Genomic_DNA"/>
</dbReference>
<accession>A0A418XWN6</accession>
<comment type="caution">
    <text evidence="2">The sequence shown here is derived from an EMBL/GenBank/DDBJ whole genome shotgun (WGS) entry which is preliminary data.</text>
</comment>
<feature type="signal peptide" evidence="1">
    <location>
        <begin position="1"/>
        <end position="16"/>
    </location>
</feature>
<dbReference type="Proteomes" id="UP000283734">
    <property type="component" value="Unassembled WGS sequence"/>
</dbReference>
<proteinExistence type="predicted"/>
<keyword evidence="1" id="KW-0732">Signal</keyword>
<protein>
    <recommendedName>
        <fullName evidence="4">DUF4384 domain-containing protein</fullName>
    </recommendedName>
</protein>
<evidence type="ECO:0008006" key="4">
    <source>
        <dbReference type="Google" id="ProtNLM"/>
    </source>
</evidence>
<feature type="chain" id="PRO_5019489125" description="DUF4384 domain-containing protein" evidence="1">
    <location>
        <begin position="17"/>
        <end position="368"/>
    </location>
</feature>
<reference evidence="2 3" key="1">
    <citation type="submission" date="2018-09" db="EMBL/GenBank/DDBJ databases">
        <title>Alcanivorax profundi sp. nov., isolated from 1000 m-depth seawater of the Mariana Trench.</title>
        <authorList>
            <person name="Liu J."/>
        </authorList>
    </citation>
    <scope>NUCLEOTIDE SEQUENCE [LARGE SCALE GENOMIC DNA]</scope>
    <source>
        <strain evidence="2 3">MTEO17</strain>
    </source>
</reference>
<dbReference type="Gene3D" id="3.10.28.20">
    <property type="entry name" value="Acetamidase/Formamidase-like domains"/>
    <property type="match status" value="1"/>
</dbReference>
<name>A0A418XWN6_9GAMM</name>
<evidence type="ECO:0000256" key="1">
    <source>
        <dbReference type="SAM" id="SignalP"/>
    </source>
</evidence>
<keyword evidence="3" id="KW-1185">Reference proteome</keyword>